<dbReference type="PANTHER" id="PTHR40621:SF6">
    <property type="entry name" value="AP-1-LIKE TRANSCRIPTION FACTOR YAP1-RELATED"/>
    <property type="match status" value="1"/>
</dbReference>
<dbReference type="InterPro" id="IPR013910">
    <property type="entry name" value="TF_PAP1"/>
</dbReference>
<feature type="compositionally biased region" description="Basic and acidic residues" evidence="5">
    <location>
        <begin position="60"/>
        <end position="69"/>
    </location>
</feature>
<evidence type="ECO:0000256" key="2">
    <source>
        <dbReference type="ARBA" id="ARBA00004496"/>
    </source>
</evidence>
<dbReference type="OrthoDB" id="5380163at2759"/>
<dbReference type="SUPFAM" id="SSF111430">
    <property type="entry name" value="YAP1 redox domain"/>
    <property type="match status" value="1"/>
</dbReference>
<feature type="compositionally biased region" description="Basic and acidic residues" evidence="5">
    <location>
        <begin position="25"/>
        <end position="34"/>
    </location>
</feature>
<dbReference type="InterPro" id="IPR023167">
    <property type="entry name" value="Yap1_redox_dom_sf"/>
</dbReference>
<dbReference type="PROSITE" id="PS50217">
    <property type="entry name" value="BZIP"/>
    <property type="match status" value="1"/>
</dbReference>
<dbReference type="EMBL" id="QKRW01000004">
    <property type="protein sequence ID" value="RAL67157.1"/>
    <property type="molecule type" value="Genomic_DNA"/>
</dbReference>
<dbReference type="Pfam" id="PF00170">
    <property type="entry name" value="bZIP_1"/>
    <property type="match status" value="1"/>
</dbReference>
<dbReference type="GO" id="GO:0034599">
    <property type="term" value="P:cellular response to oxidative stress"/>
    <property type="evidence" value="ECO:0007669"/>
    <property type="project" value="UniProtKB-ARBA"/>
</dbReference>
<dbReference type="AlphaFoldDB" id="A0A395J3U1"/>
<sequence length="434" mass="48370">MVMLRIMRSEVIPPMMMTKKKVAVKRREGDDKSSKKPGRKPITSEPTSKRKAQNRAAQRAFRERKEKHLKDLETKVEDLEKASESANHENSILRAQIERMSLELREYKKRLSINGGMNRSPNGNLPAYFAGKGLPNVSANPNDINFQFEFPRFGRLPGPPVTNGSSTIGPSISPTTQNAQTQIGGDDMSSFSGLFAPEMMDNASKSAFEQFGNGATNGSMSSTDLLTSQPAVKILHIAHHQLPHTPTMELAHHVALLLQNLPTCNHHTTRLLIVTLTTIGEENACSNVNSAPGNNETAAFDVNGIDWFAQQNNNQFDPQLFGDYREPQNNILSNDAFTLDGFFADAFDVPDFNSPFNVSKSNDCQEGSRATIDEKQNEDDEVVPAEDRSTMLSCNTIWDRLQKCPKVKEGDFDLDNLCKDLQRKPSVRRMARCQ</sequence>
<proteinExistence type="inferred from homology"/>
<comment type="similarity">
    <text evidence="4">Belongs to the bZIP family. YAP subfamily.</text>
</comment>
<evidence type="ECO:0000256" key="1">
    <source>
        <dbReference type="ARBA" id="ARBA00004123"/>
    </source>
</evidence>
<dbReference type="SMART" id="SM00338">
    <property type="entry name" value="BRLZ"/>
    <property type="match status" value="1"/>
</dbReference>
<feature type="region of interest" description="Disordered" evidence="5">
    <location>
        <begin position="17"/>
        <end position="69"/>
    </location>
</feature>
<gene>
    <name evidence="7" type="ORF">DID88_007935</name>
</gene>
<evidence type="ECO:0000256" key="4">
    <source>
        <dbReference type="ARBA" id="ARBA00038132"/>
    </source>
</evidence>
<keyword evidence="8" id="KW-1185">Reference proteome</keyword>
<dbReference type="GO" id="GO:0005737">
    <property type="term" value="C:cytoplasm"/>
    <property type="evidence" value="ECO:0007669"/>
    <property type="project" value="UniProtKB-SubCell"/>
</dbReference>
<dbReference type="GO" id="GO:0001228">
    <property type="term" value="F:DNA-binding transcription activator activity, RNA polymerase II-specific"/>
    <property type="evidence" value="ECO:0007669"/>
    <property type="project" value="TreeGrafter"/>
</dbReference>
<evidence type="ECO:0000256" key="5">
    <source>
        <dbReference type="SAM" id="MobiDB-lite"/>
    </source>
</evidence>
<name>A0A395J3U1_9HELO</name>
<comment type="caution">
    <text evidence="7">The sequence shown here is derived from an EMBL/GenBank/DDBJ whole genome shotgun (WGS) entry which is preliminary data.</text>
</comment>
<keyword evidence="3" id="KW-0539">Nucleus</keyword>
<dbReference type="InterPro" id="IPR050936">
    <property type="entry name" value="AP-1-like"/>
</dbReference>
<dbReference type="SUPFAM" id="SSF57959">
    <property type="entry name" value="Leucine zipper domain"/>
    <property type="match status" value="1"/>
</dbReference>
<evidence type="ECO:0000259" key="6">
    <source>
        <dbReference type="PROSITE" id="PS50217"/>
    </source>
</evidence>
<accession>A0A395J3U1</accession>
<dbReference type="InterPro" id="IPR004827">
    <property type="entry name" value="bZIP"/>
</dbReference>
<dbReference type="GO" id="GO:0090575">
    <property type="term" value="C:RNA polymerase II transcription regulator complex"/>
    <property type="evidence" value="ECO:0007669"/>
    <property type="project" value="TreeGrafter"/>
</dbReference>
<reference evidence="7 8" key="1">
    <citation type="submission" date="2018-06" db="EMBL/GenBank/DDBJ databases">
        <title>Genome Sequence of the Brown Rot Fungal Pathogen Monilinia fructigena.</title>
        <authorList>
            <person name="Landi L."/>
            <person name="De Miccolis Angelini R.M."/>
            <person name="Pollastro S."/>
            <person name="Abate D."/>
            <person name="Faretra F."/>
            <person name="Romanazzi G."/>
        </authorList>
    </citation>
    <scope>NUCLEOTIDE SEQUENCE [LARGE SCALE GENOMIC DNA]</scope>
    <source>
        <strain evidence="7 8">Mfrg269</strain>
    </source>
</reference>
<comment type="subcellular location">
    <subcellularLocation>
        <location evidence="2">Cytoplasm</location>
    </subcellularLocation>
    <subcellularLocation>
        <location evidence="1">Nucleus</location>
    </subcellularLocation>
</comment>
<feature type="region of interest" description="Disordered" evidence="5">
    <location>
        <begin position="358"/>
        <end position="386"/>
    </location>
</feature>
<evidence type="ECO:0000313" key="8">
    <source>
        <dbReference type="Proteomes" id="UP000249056"/>
    </source>
</evidence>
<dbReference type="Gene3D" id="1.10.238.100">
    <property type="entry name" value="YAP1 redox domain. Chain B"/>
    <property type="match status" value="1"/>
</dbReference>
<dbReference type="Gene3D" id="1.20.5.170">
    <property type="match status" value="1"/>
</dbReference>
<dbReference type="PROSITE" id="PS00036">
    <property type="entry name" value="BZIP_BASIC"/>
    <property type="match status" value="1"/>
</dbReference>
<evidence type="ECO:0000256" key="3">
    <source>
        <dbReference type="ARBA" id="ARBA00023242"/>
    </source>
</evidence>
<organism evidence="7 8">
    <name type="scientific">Monilinia fructigena</name>
    <dbReference type="NCBI Taxonomy" id="38457"/>
    <lineage>
        <taxon>Eukaryota</taxon>
        <taxon>Fungi</taxon>
        <taxon>Dikarya</taxon>
        <taxon>Ascomycota</taxon>
        <taxon>Pezizomycotina</taxon>
        <taxon>Leotiomycetes</taxon>
        <taxon>Helotiales</taxon>
        <taxon>Sclerotiniaceae</taxon>
        <taxon>Monilinia</taxon>
    </lineage>
</organism>
<dbReference type="Pfam" id="PF08601">
    <property type="entry name" value="PAP1"/>
    <property type="match status" value="2"/>
</dbReference>
<evidence type="ECO:0000313" key="7">
    <source>
        <dbReference type="EMBL" id="RAL67157.1"/>
    </source>
</evidence>
<dbReference type="FunFam" id="1.20.5.170:FF:000067">
    <property type="entry name" value="BZIP transcription factor"/>
    <property type="match status" value="1"/>
</dbReference>
<dbReference type="CDD" id="cd14688">
    <property type="entry name" value="bZIP_YAP"/>
    <property type="match status" value="1"/>
</dbReference>
<dbReference type="InterPro" id="IPR046347">
    <property type="entry name" value="bZIP_sf"/>
</dbReference>
<dbReference type="PANTHER" id="PTHR40621">
    <property type="entry name" value="TRANSCRIPTION FACTOR KAPC-RELATED"/>
    <property type="match status" value="1"/>
</dbReference>
<feature type="domain" description="BZIP" evidence="6">
    <location>
        <begin position="44"/>
        <end position="107"/>
    </location>
</feature>
<dbReference type="GO" id="GO:0000976">
    <property type="term" value="F:transcription cis-regulatory region binding"/>
    <property type="evidence" value="ECO:0007669"/>
    <property type="project" value="InterPro"/>
</dbReference>
<protein>
    <recommendedName>
        <fullName evidence="6">BZIP domain-containing protein</fullName>
    </recommendedName>
</protein>
<dbReference type="Proteomes" id="UP000249056">
    <property type="component" value="Unassembled WGS sequence"/>
</dbReference>